<reference evidence="2 3" key="1">
    <citation type="journal article" date="2021" name="Environ. Microbiol.">
        <title>Gene family expansions and transcriptome signatures uncover fungal adaptations to wood decay.</title>
        <authorList>
            <person name="Hage H."/>
            <person name="Miyauchi S."/>
            <person name="Viragh M."/>
            <person name="Drula E."/>
            <person name="Min B."/>
            <person name="Chaduli D."/>
            <person name="Navarro D."/>
            <person name="Favel A."/>
            <person name="Norest M."/>
            <person name="Lesage-Meessen L."/>
            <person name="Balint B."/>
            <person name="Merenyi Z."/>
            <person name="de Eugenio L."/>
            <person name="Morin E."/>
            <person name="Martinez A.T."/>
            <person name="Baldrian P."/>
            <person name="Stursova M."/>
            <person name="Martinez M.J."/>
            <person name="Novotny C."/>
            <person name="Magnuson J.K."/>
            <person name="Spatafora J.W."/>
            <person name="Maurice S."/>
            <person name="Pangilinan J."/>
            <person name="Andreopoulos W."/>
            <person name="LaButti K."/>
            <person name="Hundley H."/>
            <person name="Na H."/>
            <person name="Kuo A."/>
            <person name="Barry K."/>
            <person name="Lipzen A."/>
            <person name="Henrissat B."/>
            <person name="Riley R."/>
            <person name="Ahrendt S."/>
            <person name="Nagy L.G."/>
            <person name="Grigoriev I.V."/>
            <person name="Martin F."/>
            <person name="Rosso M.N."/>
        </authorList>
    </citation>
    <scope>NUCLEOTIDE SEQUENCE [LARGE SCALE GENOMIC DNA]</scope>
    <source>
        <strain evidence="2 3">CIRM-BRFM 1785</strain>
    </source>
</reference>
<feature type="chain" id="PRO_5047009404" evidence="1">
    <location>
        <begin position="22"/>
        <end position="180"/>
    </location>
</feature>
<gene>
    <name evidence="2" type="ORF">C8Q71DRAFT_269975</name>
</gene>
<evidence type="ECO:0000313" key="3">
    <source>
        <dbReference type="Proteomes" id="UP000814176"/>
    </source>
</evidence>
<sequence>MRFTVASPFVFSLLSVGPAFAAPIAYANVGHNSQKIGNTALNAISLGTKAYPLRPFIREDQGALLLNRRELNGHTVGDDTYTAANKATGVASTAVDVAKDSVRRAVEHELRENPSLSGSDINWKKVGHVNWKKAGHVNWKKKVGQVKWKKVGRVAGKVAGYALPLAPLLLVRELELDELD</sequence>
<accession>A0ABQ8K5N3</accession>
<evidence type="ECO:0000313" key="2">
    <source>
        <dbReference type="EMBL" id="KAH9832287.1"/>
    </source>
</evidence>
<dbReference type="Proteomes" id="UP000814176">
    <property type="component" value="Unassembled WGS sequence"/>
</dbReference>
<name>A0ABQ8K5N3_9APHY</name>
<dbReference type="GeneID" id="71998156"/>
<organism evidence="2 3">
    <name type="scientific">Rhodofomes roseus</name>
    <dbReference type="NCBI Taxonomy" id="34475"/>
    <lineage>
        <taxon>Eukaryota</taxon>
        <taxon>Fungi</taxon>
        <taxon>Dikarya</taxon>
        <taxon>Basidiomycota</taxon>
        <taxon>Agaricomycotina</taxon>
        <taxon>Agaricomycetes</taxon>
        <taxon>Polyporales</taxon>
        <taxon>Rhodofomes</taxon>
    </lineage>
</organism>
<feature type="signal peptide" evidence="1">
    <location>
        <begin position="1"/>
        <end position="21"/>
    </location>
</feature>
<dbReference type="EMBL" id="JADCUA010000022">
    <property type="protein sequence ID" value="KAH9832287.1"/>
    <property type="molecule type" value="Genomic_DNA"/>
</dbReference>
<protein>
    <submittedName>
        <fullName evidence="2">Uncharacterized protein</fullName>
    </submittedName>
</protein>
<evidence type="ECO:0000256" key="1">
    <source>
        <dbReference type="SAM" id="SignalP"/>
    </source>
</evidence>
<comment type="caution">
    <text evidence="2">The sequence shown here is derived from an EMBL/GenBank/DDBJ whole genome shotgun (WGS) entry which is preliminary data.</text>
</comment>
<proteinExistence type="predicted"/>
<keyword evidence="1" id="KW-0732">Signal</keyword>
<keyword evidence="3" id="KW-1185">Reference proteome</keyword>
<dbReference type="RefSeq" id="XP_047775306.1">
    <property type="nucleotide sequence ID" value="XM_047917424.1"/>
</dbReference>